<dbReference type="PANTHER" id="PTHR37477:SF1">
    <property type="entry name" value="COBALT-PRECORRIN-5A HYDROLASE"/>
    <property type="match status" value="1"/>
</dbReference>
<dbReference type="InterPro" id="IPR002750">
    <property type="entry name" value="CobE/GbiG_C"/>
</dbReference>
<gene>
    <name evidence="3" type="ORF">FZ041_09690</name>
</gene>
<dbReference type="RefSeq" id="WP_149189406.1">
    <property type="nucleotide sequence ID" value="NZ_VTOZ01000019.1"/>
</dbReference>
<dbReference type="InterPro" id="IPR021744">
    <property type="entry name" value="CbiG_N"/>
</dbReference>
<dbReference type="InterPro" id="IPR036518">
    <property type="entry name" value="CobE/GbiG_C_sf"/>
</dbReference>
<dbReference type="Gene3D" id="3.30.420.180">
    <property type="entry name" value="CobE/GbiG C-terminal domain"/>
    <property type="match status" value="1"/>
</dbReference>
<evidence type="ECO:0000259" key="1">
    <source>
        <dbReference type="Pfam" id="PF01890"/>
    </source>
</evidence>
<sequence length="371" mass="40226">MRLAAFALTAKAYELAKTFQRSLDNPMTVYVSAKVAPPTVAAETGAGIKTFAKLEEAVAETFTAYDGLVFIMAAGIVVRTIAPLLQDKLQDPAVVVFDERGQHGISLLSGHIGGANVLTQQLCQAVGASPVITTATDVNQCQAPDALAAKLCLRPWPKVRIRTLNSAVLEGQEVCWRIDKTLPHSVFYKRQLEQAGQTAELCVTSQCLQFCAEEKDRTWAVILSEPNLPALPELPQNVLCLTPRRLIAGVGCRRGTPAALVMGALDMACRMIGRDRSFIDALASTVVKRHEAGILFAADSLARPVHFYDHAQLQAMIARYQLEESDFVKENIGIGNVCEAAAYCCVGEAGGRLALRKTKFEKVTVALVWEK</sequence>
<evidence type="ECO:0000259" key="2">
    <source>
        <dbReference type="Pfam" id="PF11760"/>
    </source>
</evidence>
<dbReference type="GO" id="GO:0009236">
    <property type="term" value="P:cobalamin biosynthetic process"/>
    <property type="evidence" value="ECO:0007669"/>
    <property type="project" value="InterPro"/>
</dbReference>
<dbReference type="Pfam" id="PF11760">
    <property type="entry name" value="CbiG_N"/>
    <property type="match status" value="1"/>
</dbReference>
<dbReference type="Gene3D" id="3.40.50.11220">
    <property type="match status" value="1"/>
</dbReference>
<protein>
    <submittedName>
        <fullName evidence="3">Cobalamin biosynthesis protein CbiG</fullName>
    </submittedName>
</protein>
<organism evidence="3 4">
    <name type="scientific">Selenomonas caprae</name>
    <dbReference type="NCBI Taxonomy" id="2606905"/>
    <lineage>
        <taxon>Bacteria</taxon>
        <taxon>Bacillati</taxon>
        <taxon>Bacillota</taxon>
        <taxon>Negativicutes</taxon>
        <taxon>Selenomonadales</taxon>
        <taxon>Selenomonadaceae</taxon>
        <taxon>Selenomonas</taxon>
    </lineage>
</organism>
<proteinExistence type="predicted"/>
<dbReference type="InterPro" id="IPR052553">
    <property type="entry name" value="CbiG_hydrolase"/>
</dbReference>
<dbReference type="Pfam" id="PF01890">
    <property type="entry name" value="CbiG_C"/>
    <property type="match status" value="1"/>
</dbReference>
<feature type="domain" description="Cobalamin synthesis G N-terminal" evidence="2">
    <location>
        <begin position="57"/>
        <end position="137"/>
    </location>
</feature>
<evidence type="ECO:0000313" key="4">
    <source>
        <dbReference type="Proteomes" id="UP000322783"/>
    </source>
</evidence>
<comment type="caution">
    <text evidence="3">The sequence shown here is derived from an EMBL/GenBank/DDBJ whole genome shotgun (WGS) entry which is preliminary data.</text>
</comment>
<reference evidence="3 4" key="1">
    <citation type="submission" date="2019-08" db="EMBL/GenBank/DDBJ databases">
        <title>Selenomonas sp. mPRGC5 and Selenomonas sp. mPRGC8 isolated from ruminal fluid of dairy goat (Capra hircus).</title>
        <authorList>
            <person name="Poothong S."/>
            <person name="Nuengjamnong C."/>
            <person name="Tanasupawat S."/>
        </authorList>
    </citation>
    <scope>NUCLEOTIDE SEQUENCE [LARGE SCALE GENOMIC DNA]</scope>
    <source>
        <strain evidence="4">mPRGC8</strain>
    </source>
</reference>
<keyword evidence="4" id="KW-1185">Reference proteome</keyword>
<dbReference type="AlphaFoldDB" id="A0A5D6WJI8"/>
<name>A0A5D6WJI8_9FIRM</name>
<dbReference type="SUPFAM" id="SSF159672">
    <property type="entry name" value="CbiG N-terminal domain-like"/>
    <property type="match status" value="1"/>
</dbReference>
<evidence type="ECO:0000313" key="3">
    <source>
        <dbReference type="EMBL" id="TYZ28040.1"/>
    </source>
</evidence>
<dbReference type="PANTHER" id="PTHR37477">
    <property type="entry name" value="COBALT-PRECORRIN-5A HYDROLASE"/>
    <property type="match status" value="1"/>
</dbReference>
<dbReference type="Proteomes" id="UP000322783">
    <property type="component" value="Unassembled WGS sequence"/>
</dbReference>
<accession>A0A5D6WJI8</accession>
<dbReference type="InterPro" id="IPR038029">
    <property type="entry name" value="GbiG_N_sf"/>
</dbReference>
<dbReference type="EMBL" id="VTOZ01000019">
    <property type="protein sequence ID" value="TYZ28040.1"/>
    <property type="molecule type" value="Genomic_DNA"/>
</dbReference>
<feature type="domain" description="CobE/GbiG C-terminal" evidence="1">
    <location>
        <begin position="246"/>
        <end position="367"/>
    </location>
</feature>
<dbReference type="SUPFAM" id="SSF159664">
    <property type="entry name" value="CobE/GbiG C-terminal domain-like"/>
    <property type="match status" value="1"/>
</dbReference>